<feature type="transmembrane region" description="Helical" evidence="6">
    <location>
        <begin position="196"/>
        <end position="213"/>
    </location>
</feature>
<keyword evidence="6" id="KW-0813">Transport</keyword>
<dbReference type="AlphaFoldDB" id="A0AB33ALP4"/>
<evidence type="ECO:0000313" key="8">
    <source>
        <dbReference type="EMBL" id="AGS05451.1"/>
    </source>
</evidence>
<dbReference type="InterPro" id="IPR052536">
    <property type="entry name" value="ABC-4_Integral_Memb_Prot"/>
</dbReference>
<name>A0AB33ALP4_9STRE</name>
<evidence type="ECO:0000256" key="3">
    <source>
        <dbReference type="ARBA" id="ARBA00022692"/>
    </source>
</evidence>
<feature type="transmembrane region" description="Helical" evidence="6">
    <location>
        <begin position="282"/>
        <end position="307"/>
    </location>
</feature>
<evidence type="ECO:0000256" key="2">
    <source>
        <dbReference type="ARBA" id="ARBA00022475"/>
    </source>
</evidence>
<dbReference type="PIRSF" id="PIRSF018968">
    <property type="entry name" value="ABC_permease_BceB"/>
    <property type="match status" value="1"/>
</dbReference>
<comment type="subcellular location">
    <subcellularLocation>
        <location evidence="1 6">Cell membrane</location>
        <topology evidence="1 6">Multi-pass membrane protein</topology>
    </subcellularLocation>
</comment>
<accession>A0AB33ALP4</accession>
<keyword evidence="9" id="KW-1185">Reference proteome</keyword>
<dbReference type="InterPro" id="IPR027022">
    <property type="entry name" value="ABC_permease_BceB-typ"/>
</dbReference>
<dbReference type="PANTHER" id="PTHR46795:SF3">
    <property type="entry name" value="ABC TRANSPORTER PERMEASE"/>
    <property type="match status" value="1"/>
</dbReference>
<feature type="transmembrane region" description="Helical" evidence="6">
    <location>
        <begin position="55"/>
        <end position="79"/>
    </location>
</feature>
<comment type="similarity">
    <text evidence="6">Belongs to the ABC-4 integral membrane protein family.</text>
</comment>
<feature type="transmembrane region" description="Helical" evidence="6">
    <location>
        <begin position="150"/>
        <end position="175"/>
    </location>
</feature>
<feature type="domain" description="ABC3 transporter permease C-terminal" evidence="7">
    <location>
        <begin position="59"/>
        <end position="179"/>
    </location>
</feature>
<evidence type="ECO:0000313" key="9">
    <source>
        <dbReference type="Proteomes" id="UP000015268"/>
    </source>
</evidence>
<keyword evidence="3 6" id="KW-0812">Transmembrane</keyword>
<gene>
    <name evidence="8" type="ORF">KE3_0961</name>
</gene>
<evidence type="ECO:0000256" key="5">
    <source>
        <dbReference type="ARBA" id="ARBA00023136"/>
    </source>
</evidence>
<evidence type="ECO:0000259" key="7">
    <source>
        <dbReference type="Pfam" id="PF02687"/>
    </source>
</evidence>
<keyword evidence="2 6" id="KW-1003">Cell membrane</keyword>
<feature type="transmembrane region" description="Helical" evidence="6">
    <location>
        <begin position="100"/>
        <end position="130"/>
    </location>
</feature>
<dbReference type="InterPro" id="IPR003838">
    <property type="entry name" value="ABC3_permease_C"/>
</dbReference>
<sequence>MSKMFYAKLAWSNLKKSLDIFGPFLLASVVLFVLDCSTLLLIYSPVSMEMQYSNTVLGLAIVVLMIFTVIMEIYSYNFLLKQRSREFGLYNILGMNRSQVGLVSSIELAIIFIGVILLGSVLSAVFSQVFYLIFVNLLHYNKFIIGLSPLAFILASVAFAAIFALLEVINIVIIYRSSPLALFKRQEKGEKEPRGNILFALLSLISLGSGYYLSISSQTVTALVVVYRFFIAVVLVIIGTYLFYVSFMTWYLKRRRKNKNYFYKPKHFVTTSQMIFRMKENAIGLANITLLATMSFVTIATTSSLYFSSQKQANEMFPKNTKITFADYGYTDPNAKVVSEGELKEKFQEQVTDKLNKPDDEYIIYQTVSSMFSIPTGKSLTLTDDLVKHPEINKFGSIYLTTQDVIKSFDNDMPDLEDNQVAFYKQKGDSQLETLTLFDRKFENVKNFKNINFPEIKNSYNPGVIIFSNDSVMQEVINLFKEHELMAQHSYSAFVNLSPNEVSTINKSIDSASKDDSIQGDIETRKGYMDTLYTVTGGFLFTGFLLGLSFLLGAALIIYYKQRTEGIEDKKSYKILQEVGMSKEAVKQAINSQTLLMFFMPLGFAIVHFIVALTMLKQMLLLFGVEGSGTLIISGITIFCIIIIYFFIYKLTSRTYYKIIER</sequence>
<dbReference type="Pfam" id="PF02687">
    <property type="entry name" value="FtsX"/>
    <property type="match status" value="1"/>
</dbReference>
<keyword evidence="5 6" id="KW-0472">Membrane</keyword>
<dbReference type="Proteomes" id="UP000015268">
    <property type="component" value="Chromosome"/>
</dbReference>
<dbReference type="EMBL" id="CP003025">
    <property type="protein sequence ID" value="AGS05451.1"/>
    <property type="molecule type" value="Genomic_DNA"/>
</dbReference>
<reference evidence="8 9" key="1">
    <citation type="journal article" date="2013" name="BMC Microbiol.">
        <title>Dynamics of fecal microbial communities in children with diarrhea of unknown etiology and genomic analysis of associated Streptococcus lutetiensis.</title>
        <authorList>
            <person name="Jin D."/>
            <person name="Chen C."/>
            <person name="Li L."/>
            <person name="Lu S."/>
            <person name="Li Z."/>
            <person name="Zhou Z."/>
            <person name="Jing H."/>
            <person name="Xu Y."/>
            <person name="Du P."/>
            <person name="Wang H."/>
            <person name="Xiong Y."/>
            <person name="Zheng H."/>
            <person name="Bai X."/>
            <person name="Sun H."/>
            <person name="Wang L."/>
            <person name="Ye C."/>
            <person name="Gottschalk M."/>
            <person name="Xu J."/>
        </authorList>
    </citation>
    <scope>NUCLEOTIDE SEQUENCE [LARGE SCALE GENOMIC DNA]</scope>
    <source>
        <strain evidence="8 9">033</strain>
    </source>
</reference>
<evidence type="ECO:0000256" key="1">
    <source>
        <dbReference type="ARBA" id="ARBA00004651"/>
    </source>
</evidence>
<evidence type="ECO:0000256" key="4">
    <source>
        <dbReference type="ARBA" id="ARBA00022989"/>
    </source>
</evidence>
<dbReference type="GO" id="GO:0005886">
    <property type="term" value="C:plasma membrane"/>
    <property type="evidence" value="ECO:0007669"/>
    <property type="project" value="UniProtKB-SubCell"/>
</dbReference>
<dbReference type="GO" id="GO:0055085">
    <property type="term" value="P:transmembrane transport"/>
    <property type="evidence" value="ECO:0007669"/>
    <property type="project" value="UniProtKB-UniRule"/>
</dbReference>
<dbReference type="KEGG" id="slu:KE3_0961"/>
<feature type="transmembrane region" description="Helical" evidence="6">
    <location>
        <begin position="225"/>
        <end position="252"/>
    </location>
</feature>
<feature type="transmembrane region" description="Helical" evidence="6">
    <location>
        <begin position="20"/>
        <end position="43"/>
    </location>
</feature>
<protein>
    <submittedName>
        <fullName evidence="8">Bacitracin export permease protein BceB</fullName>
    </submittedName>
</protein>
<evidence type="ECO:0000256" key="6">
    <source>
        <dbReference type="PIRNR" id="PIRNR018968"/>
    </source>
</evidence>
<proteinExistence type="inferred from homology"/>
<dbReference type="PANTHER" id="PTHR46795">
    <property type="entry name" value="ABC TRANSPORTER PERMEASE-RELATED-RELATED"/>
    <property type="match status" value="1"/>
</dbReference>
<feature type="transmembrane region" description="Helical" evidence="6">
    <location>
        <begin position="628"/>
        <end position="648"/>
    </location>
</feature>
<feature type="transmembrane region" description="Helical" evidence="6">
    <location>
        <begin position="595"/>
        <end position="616"/>
    </location>
</feature>
<organism evidence="8 9">
    <name type="scientific">Streptococcus lutetiensis 033</name>
    <dbReference type="NCBI Taxonomy" id="1076934"/>
    <lineage>
        <taxon>Bacteria</taxon>
        <taxon>Bacillati</taxon>
        <taxon>Bacillota</taxon>
        <taxon>Bacilli</taxon>
        <taxon>Lactobacillales</taxon>
        <taxon>Streptococcaceae</taxon>
        <taxon>Streptococcus</taxon>
    </lineage>
</organism>
<feature type="transmembrane region" description="Helical" evidence="6">
    <location>
        <begin position="539"/>
        <end position="560"/>
    </location>
</feature>
<keyword evidence="4 6" id="KW-1133">Transmembrane helix</keyword>